<organism evidence="4 5">
    <name type="scientific">Frankia torreyi</name>
    <dbReference type="NCBI Taxonomy" id="1856"/>
    <lineage>
        <taxon>Bacteria</taxon>
        <taxon>Bacillati</taxon>
        <taxon>Actinomycetota</taxon>
        <taxon>Actinomycetes</taxon>
        <taxon>Frankiales</taxon>
        <taxon>Frankiaceae</taxon>
        <taxon>Frankia</taxon>
    </lineage>
</organism>
<keyword evidence="2" id="KW-0812">Transmembrane</keyword>
<dbReference type="InterPro" id="IPR002881">
    <property type="entry name" value="DUF58"/>
</dbReference>
<evidence type="ECO:0000313" key="5">
    <source>
        <dbReference type="Proteomes" id="UP000032545"/>
    </source>
</evidence>
<proteinExistence type="predicted"/>
<feature type="region of interest" description="Disordered" evidence="1">
    <location>
        <begin position="121"/>
        <end position="160"/>
    </location>
</feature>
<dbReference type="PANTHER" id="PTHR34351">
    <property type="entry name" value="SLR1927 PROTEIN-RELATED"/>
    <property type="match status" value="1"/>
</dbReference>
<feature type="region of interest" description="Disordered" evidence="1">
    <location>
        <begin position="459"/>
        <end position="484"/>
    </location>
</feature>
<comment type="caution">
    <text evidence="4">The sequence shown here is derived from an EMBL/GenBank/DDBJ whole genome shotgun (WGS) entry which is preliminary data.</text>
</comment>
<accession>A0A0D8B9C9</accession>
<sequence>MAAAPATPRAARPAAAPGWLRRVRGTITPTGFGVLAGVVVTGTAAGVLRFPELAVLAVGGVVALLCAAALVARQPRFTVEIEVTPMRVGRGEPAIAGVTVHNVGSRTVIGPVRLRLPYRTGLGPTTSLGPTAEPGAATEPVGGAEGAGAEGAGARRPEAAEAEIRSLPPGARRMIAIPLPTGRRGLLRVGPAELVTSDPLGLFARTQQRGRPAVVHVYPVVQPLAPLPSTRAGRPDGLPVDSETQGGVTFHRLREYAPGDDPRHLHWRSSARAGTLLVRQYVDPSEPATTVVLDTRRRAYPPGDPGAAAFDAAVDAAASVLLASARLRFPVRLCTTAGLRLTLSGGRADETTALDALAGVELIDSGPPGPGSGGGPAAGQTLTASVRGSSRRAIGTLALVSGTQDAAATVSAAAVAVGYERVVVVRVGETGGLSSLGGGRLRVLDVRDAAGLAVLWPASTGVRPPTEGGRSPAGGGRSPTDGLR</sequence>
<protein>
    <recommendedName>
        <fullName evidence="3">DUF58 domain-containing protein</fullName>
    </recommendedName>
</protein>
<dbReference type="AlphaFoldDB" id="A0A0D8B9C9"/>
<evidence type="ECO:0000256" key="2">
    <source>
        <dbReference type="SAM" id="Phobius"/>
    </source>
</evidence>
<gene>
    <name evidence="4" type="ORF">FF36_04847</name>
</gene>
<dbReference type="EMBL" id="JYFN01000049">
    <property type="protein sequence ID" value="KJE20883.1"/>
    <property type="molecule type" value="Genomic_DNA"/>
</dbReference>
<dbReference type="PATRIC" id="fig|1502723.3.peg.4825"/>
<evidence type="ECO:0000259" key="3">
    <source>
        <dbReference type="Pfam" id="PF01882"/>
    </source>
</evidence>
<dbReference type="OrthoDB" id="9812729at2"/>
<reference evidence="5" key="1">
    <citation type="submission" date="2015-02" db="EMBL/GenBank/DDBJ databases">
        <title>Draft Genome of Frankia sp. CpI1-S.</title>
        <authorList>
            <person name="Oshone R.T."/>
            <person name="Ngom M."/>
            <person name="Ghodhbane-Gtari F."/>
            <person name="Gtari M."/>
            <person name="Morris K."/>
            <person name="Thomas K."/>
            <person name="Sen A."/>
            <person name="Tisa L.S."/>
        </authorList>
    </citation>
    <scope>NUCLEOTIDE SEQUENCE [LARGE SCALE GENOMIC DNA]</scope>
    <source>
        <strain evidence="5">CpI1-S</strain>
    </source>
</reference>
<reference evidence="4 5" key="2">
    <citation type="journal article" date="2016" name="Genome Announc.">
        <title>Permanent Draft Genome Sequences for Two Variants of Frankia sp. Strain CpI1, the First Frankia Strain Isolated from Root Nodules of Comptonia peregrina.</title>
        <authorList>
            <person name="Oshone R."/>
            <person name="Hurst S.G.IV."/>
            <person name="Abebe-Akele F."/>
            <person name="Simpson S."/>
            <person name="Morris K."/>
            <person name="Thomas W.K."/>
            <person name="Tisa L.S."/>
        </authorList>
    </citation>
    <scope>NUCLEOTIDE SEQUENCE [LARGE SCALE GENOMIC DNA]</scope>
    <source>
        <strain evidence="5">CpI1-S</strain>
    </source>
</reference>
<keyword evidence="2" id="KW-0472">Membrane</keyword>
<dbReference type="Proteomes" id="UP000032545">
    <property type="component" value="Unassembled WGS sequence"/>
</dbReference>
<dbReference type="PANTHER" id="PTHR34351:SF1">
    <property type="entry name" value="SLR1927 PROTEIN"/>
    <property type="match status" value="1"/>
</dbReference>
<feature type="compositionally biased region" description="Low complexity" evidence="1">
    <location>
        <begin position="121"/>
        <end position="142"/>
    </location>
</feature>
<keyword evidence="5" id="KW-1185">Reference proteome</keyword>
<dbReference type="RefSeq" id="WP_052681371.1">
    <property type="nucleotide sequence ID" value="NZ_JYFN01000049.1"/>
</dbReference>
<feature type="transmembrane region" description="Helical" evidence="2">
    <location>
        <begin position="27"/>
        <end position="47"/>
    </location>
</feature>
<evidence type="ECO:0000256" key="1">
    <source>
        <dbReference type="SAM" id="MobiDB-lite"/>
    </source>
</evidence>
<dbReference type="Pfam" id="PF01882">
    <property type="entry name" value="DUF58"/>
    <property type="match status" value="1"/>
</dbReference>
<feature type="domain" description="DUF58" evidence="3">
    <location>
        <begin position="253"/>
        <end position="327"/>
    </location>
</feature>
<evidence type="ECO:0000313" key="4">
    <source>
        <dbReference type="EMBL" id="KJE20883.1"/>
    </source>
</evidence>
<name>A0A0D8B9C9_9ACTN</name>
<keyword evidence="2" id="KW-1133">Transmembrane helix</keyword>
<feature type="transmembrane region" description="Helical" evidence="2">
    <location>
        <begin position="53"/>
        <end position="72"/>
    </location>
</feature>